<keyword evidence="5" id="KW-1003">Cell membrane</keyword>
<evidence type="ECO:0000256" key="2">
    <source>
        <dbReference type="ARBA" id="ARBA00022692"/>
    </source>
</evidence>
<feature type="transmembrane region" description="Helical" evidence="5">
    <location>
        <begin position="185"/>
        <end position="203"/>
    </location>
</feature>
<feature type="transmembrane region" description="Helical" evidence="5">
    <location>
        <begin position="7"/>
        <end position="34"/>
    </location>
</feature>
<dbReference type="Pfam" id="PF01925">
    <property type="entry name" value="TauE"/>
    <property type="match status" value="1"/>
</dbReference>
<reference evidence="6 7" key="1">
    <citation type="submission" date="2019-03" db="EMBL/GenBank/DDBJ databases">
        <authorList>
            <person name="Kim M.K.M."/>
        </authorList>
    </citation>
    <scope>NUCLEOTIDE SEQUENCE [LARGE SCALE GENOMIC DNA]</scope>
    <source>
        <strain evidence="6 7">17J68-15</strain>
    </source>
</reference>
<dbReference type="GO" id="GO:0005886">
    <property type="term" value="C:plasma membrane"/>
    <property type="evidence" value="ECO:0007669"/>
    <property type="project" value="UniProtKB-SubCell"/>
</dbReference>
<organism evidence="6 7">
    <name type="scientific">Flaviaesturariibacter aridisoli</name>
    <dbReference type="NCBI Taxonomy" id="2545761"/>
    <lineage>
        <taxon>Bacteria</taxon>
        <taxon>Pseudomonadati</taxon>
        <taxon>Bacteroidota</taxon>
        <taxon>Chitinophagia</taxon>
        <taxon>Chitinophagales</taxon>
        <taxon>Chitinophagaceae</taxon>
        <taxon>Flaviaestuariibacter</taxon>
    </lineage>
</organism>
<evidence type="ECO:0000256" key="5">
    <source>
        <dbReference type="RuleBase" id="RU363041"/>
    </source>
</evidence>
<protein>
    <recommendedName>
        <fullName evidence="5">Probable membrane transporter protein</fullName>
    </recommendedName>
</protein>
<feature type="transmembrane region" description="Helical" evidence="5">
    <location>
        <begin position="245"/>
        <end position="263"/>
    </location>
</feature>
<keyword evidence="7" id="KW-1185">Reference proteome</keyword>
<comment type="similarity">
    <text evidence="5">Belongs to the 4-toluene sulfonate uptake permease (TSUP) (TC 2.A.102) family.</text>
</comment>
<dbReference type="Proteomes" id="UP000295164">
    <property type="component" value="Unassembled WGS sequence"/>
</dbReference>
<evidence type="ECO:0000256" key="3">
    <source>
        <dbReference type="ARBA" id="ARBA00022989"/>
    </source>
</evidence>
<evidence type="ECO:0000313" key="7">
    <source>
        <dbReference type="Proteomes" id="UP000295164"/>
    </source>
</evidence>
<dbReference type="InterPro" id="IPR002781">
    <property type="entry name" value="TM_pro_TauE-like"/>
</dbReference>
<dbReference type="EMBL" id="SKFH01000007">
    <property type="protein sequence ID" value="TCZ73337.1"/>
    <property type="molecule type" value="Genomic_DNA"/>
</dbReference>
<feature type="transmembrane region" description="Helical" evidence="5">
    <location>
        <begin position="215"/>
        <end position="233"/>
    </location>
</feature>
<accession>A0A4R4E345</accession>
<evidence type="ECO:0000313" key="6">
    <source>
        <dbReference type="EMBL" id="TCZ73337.1"/>
    </source>
</evidence>
<dbReference type="RefSeq" id="WP_131851356.1">
    <property type="nucleotide sequence ID" value="NZ_SKFH01000007.1"/>
</dbReference>
<feature type="transmembrane region" description="Helical" evidence="5">
    <location>
        <begin position="71"/>
        <end position="90"/>
    </location>
</feature>
<feature type="transmembrane region" description="Helical" evidence="5">
    <location>
        <begin position="149"/>
        <end position="179"/>
    </location>
</feature>
<comment type="caution">
    <text evidence="6">The sequence shown here is derived from an EMBL/GenBank/DDBJ whole genome shotgun (WGS) entry which is preliminary data.</text>
</comment>
<dbReference type="PANTHER" id="PTHR43701:SF2">
    <property type="entry name" value="MEMBRANE TRANSPORTER PROTEIN YJNA-RELATED"/>
    <property type="match status" value="1"/>
</dbReference>
<keyword evidence="2 5" id="KW-0812">Transmembrane</keyword>
<keyword evidence="3 5" id="KW-1133">Transmembrane helix</keyword>
<name>A0A4R4E345_9BACT</name>
<dbReference type="PANTHER" id="PTHR43701">
    <property type="entry name" value="MEMBRANE TRANSPORTER PROTEIN MJ0441-RELATED"/>
    <property type="match status" value="1"/>
</dbReference>
<dbReference type="OrthoDB" id="8559161at2"/>
<feature type="transmembrane region" description="Helical" evidence="5">
    <location>
        <begin position="40"/>
        <end position="59"/>
    </location>
</feature>
<proteinExistence type="inferred from homology"/>
<sequence length="265" mass="27710">MALLGYFASLLIGVSLGLIGGGGSILTVPVLVYLFGLNPLLATSYSLFLVGATSFVGALDNFRKGWVHLKAVALFGSSSLITVFATRRFLVPSIPGKLAQIGKLTLTSSLLTMLLFALLMLLASVSMIRGRKNAAGESECSDCFTVRKLLGYGVGIGLVTGLLGAGGGFLLIPALVLLLRLPMKMAVGTSLLIIALNALIGFAGDLGHVAIDWGFLLRITTIAVAGIFLGGALGKKIAGERLKRGFGWFVLLMGAYILVREILLP</sequence>
<evidence type="ECO:0000256" key="1">
    <source>
        <dbReference type="ARBA" id="ARBA00004141"/>
    </source>
</evidence>
<comment type="subcellular location">
    <subcellularLocation>
        <location evidence="5">Cell membrane</location>
        <topology evidence="5">Multi-pass membrane protein</topology>
    </subcellularLocation>
    <subcellularLocation>
        <location evidence="1">Membrane</location>
        <topology evidence="1">Multi-pass membrane protein</topology>
    </subcellularLocation>
</comment>
<feature type="transmembrane region" description="Helical" evidence="5">
    <location>
        <begin position="110"/>
        <end position="128"/>
    </location>
</feature>
<keyword evidence="4 5" id="KW-0472">Membrane</keyword>
<dbReference type="InterPro" id="IPR051598">
    <property type="entry name" value="TSUP/Inactive_protease-like"/>
</dbReference>
<evidence type="ECO:0000256" key="4">
    <source>
        <dbReference type="ARBA" id="ARBA00023136"/>
    </source>
</evidence>
<dbReference type="AlphaFoldDB" id="A0A4R4E345"/>
<gene>
    <name evidence="6" type="ORF">E0486_06600</name>
</gene>